<dbReference type="PANTHER" id="PTHR34448:SF1">
    <property type="entry name" value="BLL6088 PROTEIN"/>
    <property type="match status" value="1"/>
</dbReference>
<reference evidence="2 3" key="1">
    <citation type="submission" date="2019-01" db="EMBL/GenBank/DDBJ databases">
        <title>Draft genome sequence of Dictyobacter sp. Uno17.</title>
        <authorList>
            <person name="Wang C.M."/>
            <person name="Zheng Y."/>
            <person name="Sakai Y."/>
            <person name="Abe K."/>
            <person name="Yokota A."/>
            <person name="Yabe S."/>
        </authorList>
    </citation>
    <scope>NUCLEOTIDE SEQUENCE [LARGE SCALE GENOMIC DNA]</scope>
    <source>
        <strain evidence="2 3">Uno17</strain>
    </source>
</reference>
<evidence type="ECO:0008006" key="4">
    <source>
        <dbReference type="Google" id="ProtNLM"/>
    </source>
</evidence>
<protein>
    <recommendedName>
        <fullName evidence="4">Aminopeptidase</fullName>
    </recommendedName>
</protein>
<dbReference type="Proteomes" id="UP000322530">
    <property type="component" value="Unassembled WGS sequence"/>
</dbReference>
<evidence type="ECO:0000256" key="1">
    <source>
        <dbReference type="ARBA" id="ARBA00022723"/>
    </source>
</evidence>
<evidence type="ECO:0000313" key="3">
    <source>
        <dbReference type="Proteomes" id="UP000322530"/>
    </source>
</evidence>
<accession>A0A5A5T892</accession>
<dbReference type="InterPro" id="IPR058739">
    <property type="entry name" value="NicX"/>
</dbReference>
<dbReference type="GO" id="GO:0046872">
    <property type="term" value="F:metal ion binding"/>
    <property type="evidence" value="ECO:0007669"/>
    <property type="project" value="UniProtKB-KW"/>
</dbReference>
<dbReference type="GO" id="GO:0006508">
    <property type="term" value="P:proteolysis"/>
    <property type="evidence" value="ECO:0007669"/>
    <property type="project" value="InterPro"/>
</dbReference>
<comment type="caution">
    <text evidence="2">The sequence shown here is derived from an EMBL/GenBank/DDBJ whole genome shotgun (WGS) entry which is preliminary data.</text>
</comment>
<gene>
    <name evidence="2" type="ORF">KDI_11920</name>
</gene>
<organism evidence="2 3">
    <name type="scientific">Dictyobacter arantiisoli</name>
    <dbReference type="NCBI Taxonomy" id="2014874"/>
    <lineage>
        <taxon>Bacteria</taxon>
        <taxon>Bacillati</taxon>
        <taxon>Chloroflexota</taxon>
        <taxon>Ktedonobacteria</taxon>
        <taxon>Ktedonobacterales</taxon>
        <taxon>Dictyobacteraceae</taxon>
        <taxon>Dictyobacter</taxon>
    </lineage>
</organism>
<keyword evidence="3" id="KW-1185">Reference proteome</keyword>
<dbReference type="Pfam" id="PF26233">
    <property type="entry name" value="NicX"/>
    <property type="match status" value="1"/>
</dbReference>
<keyword evidence="1" id="KW-0479">Metal-binding</keyword>
<sequence length="350" mass="39465">MGDKIEQSYKQQRELESLTFEERMQRGAENALVCMGVTASDRVFILTDFARQHIAQRVASAALARHADVTIRFLEHYGERPLTFFPDELRKDYVQSRPTVSYYIATAQPGEIAFRIPLLPFLVNELKVRHGHMIGIDDTLMVEGMCADYDEVYTITHRIYELVRHAKKIHVTSEKGSDVTATFHPDWKWIPCHGRYHEQGKWGNLPEGEVYTAPATVDGVLVCEVLGDFFSEKYGVLKQPLVIKVKDGYITEISSEDTALAQEVRDYLFSVPNGNRAGEFAIGTLTSLKGLVGNLLQDEKLPGLHVAFGNPYPEFTGANWNATIHVDVIPTNCTIEVDDQVIMRDGKFVL</sequence>
<dbReference type="GO" id="GO:0004177">
    <property type="term" value="F:aminopeptidase activity"/>
    <property type="evidence" value="ECO:0007669"/>
    <property type="project" value="InterPro"/>
</dbReference>
<dbReference type="InterPro" id="IPR052170">
    <property type="entry name" value="M29_Exopeptidase"/>
</dbReference>
<dbReference type="SUPFAM" id="SSF144052">
    <property type="entry name" value="Thermophilic metalloprotease-like"/>
    <property type="match status" value="1"/>
</dbReference>
<dbReference type="PANTHER" id="PTHR34448">
    <property type="entry name" value="AMINOPEPTIDASE"/>
    <property type="match status" value="1"/>
</dbReference>
<dbReference type="AlphaFoldDB" id="A0A5A5T892"/>
<name>A0A5A5T892_9CHLR</name>
<evidence type="ECO:0000313" key="2">
    <source>
        <dbReference type="EMBL" id="GCF07628.1"/>
    </source>
</evidence>
<dbReference type="RefSeq" id="WP_172631901.1">
    <property type="nucleotide sequence ID" value="NZ_BIXY01000012.1"/>
</dbReference>
<proteinExistence type="predicted"/>
<dbReference type="EMBL" id="BIXY01000012">
    <property type="protein sequence ID" value="GCF07628.1"/>
    <property type="molecule type" value="Genomic_DNA"/>
</dbReference>